<dbReference type="InterPro" id="IPR020476">
    <property type="entry name" value="Nudix_hydrolase"/>
</dbReference>
<feature type="domain" description="Nudix hydrolase" evidence="5">
    <location>
        <begin position="6"/>
        <end position="146"/>
    </location>
</feature>
<dbReference type="CDD" id="cd02883">
    <property type="entry name" value="NUDIX_Hydrolase"/>
    <property type="match status" value="1"/>
</dbReference>
<comment type="caution">
    <text evidence="6">The sequence shown here is derived from an EMBL/GenBank/DDBJ whole genome shotgun (WGS) entry which is preliminary data.</text>
</comment>
<accession>A0A943T818</accession>
<evidence type="ECO:0000256" key="4">
    <source>
        <dbReference type="RuleBase" id="RU003476"/>
    </source>
</evidence>
<evidence type="ECO:0000256" key="2">
    <source>
        <dbReference type="ARBA" id="ARBA00005582"/>
    </source>
</evidence>
<dbReference type="AlphaFoldDB" id="A0A943T818"/>
<dbReference type="InterPro" id="IPR015797">
    <property type="entry name" value="NUDIX_hydrolase-like_dom_sf"/>
</dbReference>
<dbReference type="PRINTS" id="PR00502">
    <property type="entry name" value="NUDIXFAMILY"/>
</dbReference>
<evidence type="ECO:0000313" key="6">
    <source>
        <dbReference type="EMBL" id="MBS6635076.1"/>
    </source>
</evidence>
<protein>
    <submittedName>
        <fullName evidence="6">NUDIX domain-containing protein</fullName>
    </submittedName>
</protein>
<dbReference type="InterPro" id="IPR000086">
    <property type="entry name" value="NUDIX_hydrolase_dom"/>
</dbReference>
<evidence type="ECO:0000313" key="7">
    <source>
        <dbReference type="Proteomes" id="UP000739069"/>
    </source>
</evidence>
<comment type="similarity">
    <text evidence="2 4">Belongs to the Nudix hydrolase family.</text>
</comment>
<dbReference type="Gene3D" id="3.90.79.10">
    <property type="entry name" value="Nucleoside Triphosphate Pyrophosphohydrolase"/>
    <property type="match status" value="1"/>
</dbReference>
<dbReference type="PROSITE" id="PS00893">
    <property type="entry name" value="NUDIX_BOX"/>
    <property type="match status" value="1"/>
</dbReference>
<evidence type="ECO:0000256" key="1">
    <source>
        <dbReference type="ARBA" id="ARBA00001946"/>
    </source>
</evidence>
<comment type="cofactor">
    <cofactor evidence="1">
        <name>Mg(2+)</name>
        <dbReference type="ChEBI" id="CHEBI:18420"/>
    </cofactor>
</comment>
<dbReference type="InterPro" id="IPR020084">
    <property type="entry name" value="NUDIX_hydrolase_CS"/>
</dbReference>
<evidence type="ECO:0000259" key="5">
    <source>
        <dbReference type="PROSITE" id="PS51462"/>
    </source>
</evidence>
<dbReference type="Pfam" id="PF00293">
    <property type="entry name" value="NUDIX"/>
    <property type="match status" value="1"/>
</dbReference>
<dbReference type="GO" id="GO:0016787">
    <property type="term" value="F:hydrolase activity"/>
    <property type="evidence" value="ECO:0007669"/>
    <property type="project" value="UniProtKB-KW"/>
</dbReference>
<organism evidence="6 7">
    <name type="scientific">Rothia mucilaginosa</name>
    <dbReference type="NCBI Taxonomy" id="43675"/>
    <lineage>
        <taxon>Bacteria</taxon>
        <taxon>Bacillati</taxon>
        <taxon>Actinomycetota</taxon>
        <taxon>Actinomycetes</taxon>
        <taxon>Micrococcales</taxon>
        <taxon>Micrococcaceae</taxon>
        <taxon>Rothia</taxon>
    </lineage>
</organism>
<keyword evidence="3 4" id="KW-0378">Hydrolase</keyword>
<name>A0A943T818_9MICC</name>
<dbReference type="SUPFAM" id="SSF55811">
    <property type="entry name" value="Nudix"/>
    <property type="match status" value="1"/>
</dbReference>
<dbReference type="PANTHER" id="PTHR43046:SF14">
    <property type="entry name" value="MUTT_NUDIX FAMILY PROTEIN"/>
    <property type="match status" value="1"/>
</dbReference>
<proteinExistence type="inferred from homology"/>
<dbReference type="PROSITE" id="PS51462">
    <property type="entry name" value="NUDIX"/>
    <property type="match status" value="1"/>
</dbReference>
<dbReference type="Proteomes" id="UP000739069">
    <property type="component" value="Unassembled WGS sequence"/>
</dbReference>
<evidence type="ECO:0000256" key="3">
    <source>
        <dbReference type="ARBA" id="ARBA00022801"/>
    </source>
</evidence>
<dbReference type="EMBL" id="JAGZXI010000007">
    <property type="protein sequence ID" value="MBS6635076.1"/>
    <property type="molecule type" value="Genomic_DNA"/>
</dbReference>
<dbReference type="PANTHER" id="PTHR43046">
    <property type="entry name" value="GDP-MANNOSE MANNOSYL HYDROLASE"/>
    <property type="match status" value="1"/>
</dbReference>
<sequence length="170" mass="18855">MALSMETRPAAYAVIIEQGKLLMTHWVPEDRNLSPLWSLPGGGMEPGEQADETALRETLEETGYSVAIEDILGVHAGHFPVRSPQKDPDALPFCALRVVFRAHVVTGELRHEVNGSSDTARWVPIAELDTIRYGTLIDEVASMMGYTNAASWAREYREFLADENARKLTS</sequence>
<reference evidence="6" key="1">
    <citation type="submission" date="2021-02" db="EMBL/GenBank/DDBJ databases">
        <title>Infant gut strain persistence is associated with maternal origin, phylogeny, and functional potential including surface adhesion and iron acquisition.</title>
        <authorList>
            <person name="Lou Y.C."/>
        </authorList>
    </citation>
    <scope>NUCLEOTIDE SEQUENCE</scope>
    <source>
        <strain evidence="6">L1_008_092G1_dasL1_008_092G1_concoct_16</strain>
    </source>
</reference>
<gene>
    <name evidence="6" type="ORF">KH265_05395</name>
</gene>
<dbReference type="RefSeq" id="WP_204860775.1">
    <property type="nucleotide sequence ID" value="NZ_CAURUP010000003.1"/>
</dbReference>